<protein>
    <submittedName>
        <fullName evidence="2">Macro domain-containing protein</fullName>
    </submittedName>
</protein>
<dbReference type="SMART" id="SM00506">
    <property type="entry name" value="A1pp"/>
    <property type="match status" value="1"/>
</dbReference>
<dbReference type="EMBL" id="CP042905">
    <property type="protein sequence ID" value="QEE17146.1"/>
    <property type="molecule type" value="Genomic_DNA"/>
</dbReference>
<accession>A0A5B9DEH1</accession>
<dbReference type="Gene3D" id="3.40.220.10">
    <property type="entry name" value="Leucine Aminopeptidase, subunit E, domain 1"/>
    <property type="match status" value="1"/>
</dbReference>
<sequence length="185" mass="20133">MECQYLIQNAEVTHTLKLIQGDITERETDAIVNAANINLVLGSGVAGAIRRKGGKSIQEECNQIGSCEVGGAVITTGGNLNVKHVIHAIGPIYKQYPPKEAELHLSNAIKNSLEILQDNKLSSISFPAISTGVYGFPKHPAADIIISTIIRFLKTSLIQLSVEICLFSSDDYNIFNNKARMILKK</sequence>
<keyword evidence="3" id="KW-1185">Reference proteome</keyword>
<evidence type="ECO:0000313" key="2">
    <source>
        <dbReference type="EMBL" id="QEE17146.1"/>
    </source>
</evidence>
<dbReference type="PROSITE" id="PS51154">
    <property type="entry name" value="MACRO"/>
    <property type="match status" value="1"/>
</dbReference>
<reference evidence="2 3" key="2">
    <citation type="journal article" date="2024" name="Int. J. Syst. Evol. Microbiol.">
        <title>Promethearchaeum syntrophicum gen. nov., sp. nov., an anaerobic, obligately syntrophic archaeon, the first isolate of the lineage 'Asgard' archaea, and proposal of the new archaeal phylum Promethearchaeota phyl. nov. and kingdom Promethearchaeati regn. nov.</title>
        <authorList>
            <person name="Imachi H."/>
            <person name="Nobu M.K."/>
            <person name="Kato S."/>
            <person name="Takaki Y."/>
            <person name="Miyazaki M."/>
            <person name="Miyata M."/>
            <person name="Ogawara M."/>
            <person name="Saito Y."/>
            <person name="Sakai S."/>
            <person name="Tahara Y.O."/>
            <person name="Takano Y."/>
            <person name="Tasumi E."/>
            <person name="Uematsu K."/>
            <person name="Yoshimura T."/>
            <person name="Itoh T."/>
            <person name="Ohkuma M."/>
            <person name="Takai K."/>
        </authorList>
    </citation>
    <scope>NUCLEOTIDE SEQUENCE [LARGE SCALE GENOMIC DNA]</scope>
    <source>
        <strain evidence="2 3">MK-D1</strain>
    </source>
</reference>
<dbReference type="InterPro" id="IPR043472">
    <property type="entry name" value="Macro_dom-like"/>
</dbReference>
<name>A0A5B9DEH1_9ARCH</name>
<evidence type="ECO:0000259" key="1">
    <source>
        <dbReference type="PROSITE" id="PS51154"/>
    </source>
</evidence>
<reference evidence="2 3" key="1">
    <citation type="journal article" date="2020" name="Nature">
        <title>Isolation of an archaeon at the prokaryote-eukaryote interface.</title>
        <authorList>
            <person name="Imachi H."/>
            <person name="Nobu M.K."/>
            <person name="Nakahara N."/>
            <person name="Morono Y."/>
            <person name="Ogawara M."/>
            <person name="Takaki Y."/>
            <person name="Takano Y."/>
            <person name="Uematsu K."/>
            <person name="Ikuta T."/>
            <person name="Ito M."/>
            <person name="Matsui Y."/>
            <person name="Miyazaki M."/>
            <person name="Murata K."/>
            <person name="Saito Y."/>
            <person name="Sakai S."/>
            <person name="Song C."/>
            <person name="Tasumi E."/>
            <person name="Yamanaka Y."/>
            <person name="Yamaguchi T."/>
            <person name="Kamagata Y."/>
            <person name="Tamaki H."/>
            <person name="Takai K."/>
        </authorList>
    </citation>
    <scope>NUCLEOTIDE SEQUENCE [LARGE SCALE GENOMIC DNA]</scope>
    <source>
        <strain evidence="2 3">MK-D1</strain>
    </source>
</reference>
<dbReference type="PANTHER" id="PTHR11106:SF111">
    <property type="entry name" value="MACRO DOMAIN-CONTAINING PROTEIN"/>
    <property type="match status" value="1"/>
</dbReference>
<organism evidence="2 3">
    <name type="scientific">Promethearchaeum syntrophicum</name>
    <dbReference type="NCBI Taxonomy" id="2594042"/>
    <lineage>
        <taxon>Archaea</taxon>
        <taxon>Promethearchaeati</taxon>
        <taxon>Promethearchaeota</taxon>
        <taxon>Promethearchaeia</taxon>
        <taxon>Promethearchaeales</taxon>
        <taxon>Promethearchaeaceae</taxon>
        <taxon>Promethearchaeum</taxon>
    </lineage>
</organism>
<evidence type="ECO:0000313" key="3">
    <source>
        <dbReference type="Proteomes" id="UP000321408"/>
    </source>
</evidence>
<dbReference type="Proteomes" id="UP000321408">
    <property type="component" value="Chromosome"/>
</dbReference>
<dbReference type="SUPFAM" id="SSF52949">
    <property type="entry name" value="Macro domain-like"/>
    <property type="match status" value="1"/>
</dbReference>
<dbReference type="GeneID" id="41330954"/>
<dbReference type="GO" id="GO:0016798">
    <property type="term" value="F:hydrolase activity, acting on glycosyl bonds"/>
    <property type="evidence" value="ECO:0007669"/>
    <property type="project" value="UniProtKB-KW"/>
</dbReference>
<dbReference type="PANTHER" id="PTHR11106">
    <property type="entry name" value="GANGLIOSIDE INDUCED DIFFERENTIATION ASSOCIATED PROTEIN 2-RELATED"/>
    <property type="match status" value="1"/>
</dbReference>
<dbReference type="AlphaFoldDB" id="A0A5B9DEH1"/>
<dbReference type="InterPro" id="IPR002589">
    <property type="entry name" value="Macro_dom"/>
</dbReference>
<dbReference type="KEGG" id="psyt:DSAG12_02978"/>
<feature type="domain" description="Macro" evidence="1">
    <location>
        <begin position="3"/>
        <end position="183"/>
    </location>
</feature>
<dbReference type="OrthoDB" id="15450at2157"/>
<gene>
    <name evidence="2" type="ORF">DSAG12_02978</name>
</gene>
<proteinExistence type="predicted"/>
<dbReference type="RefSeq" id="WP_147665278.1">
    <property type="nucleotide sequence ID" value="NZ_CP042905.2"/>
</dbReference>
<dbReference type="Pfam" id="PF01661">
    <property type="entry name" value="Macro"/>
    <property type="match status" value="1"/>
</dbReference>